<gene>
    <name evidence="8" type="primary">pncA</name>
    <name evidence="8" type="ORF">MPRM_10830</name>
</gene>
<dbReference type="InterPro" id="IPR052347">
    <property type="entry name" value="Isochorismatase_Nicotinamidase"/>
</dbReference>
<accession>A0A7I7YRK1</accession>
<dbReference type="InterPro" id="IPR000868">
    <property type="entry name" value="Isochorismatase-like_dom"/>
</dbReference>
<dbReference type="PANTHER" id="PTHR11080:SF2">
    <property type="entry name" value="LD05707P"/>
    <property type="match status" value="1"/>
</dbReference>
<keyword evidence="4" id="KW-0378">Hydrolase</keyword>
<dbReference type="EC" id="3.5.1.19" evidence="6"/>
<dbReference type="PANTHER" id="PTHR11080">
    <property type="entry name" value="PYRAZINAMIDASE/NICOTINAMIDASE"/>
    <property type="match status" value="1"/>
</dbReference>
<dbReference type="Gene3D" id="3.40.50.850">
    <property type="entry name" value="Isochorismatase-like"/>
    <property type="match status" value="1"/>
</dbReference>
<keyword evidence="3" id="KW-0479">Metal-binding</keyword>
<evidence type="ECO:0000256" key="6">
    <source>
        <dbReference type="ARBA" id="ARBA00039017"/>
    </source>
</evidence>
<dbReference type="GO" id="GO:0019363">
    <property type="term" value="P:pyridine nucleotide biosynthetic process"/>
    <property type="evidence" value="ECO:0007669"/>
    <property type="project" value="UniProtKB-KW"/>
</dbReference>
<dbReference type="GO" id="GO:0008936">
    <property type="term" value="F:nicotinamidase activity"/>
    <property type="evidence" value="ECO:0007669"/>
    <property type="project" value="UniProtKB-EC"/>
</dbReference>
<dbReference type="RefSeq" id="WP_085268749.1">
    <property type="nucleotide sequence ID" value="NZ_AP022614.1"/>
</dbReference>
<keyword evidence="9" id="KW-1185">Reference proteome</keyword>
<dbReference type="Proteomes" id="UP000467105">
    <property type="component" value="Chromosome"/>
</dbReference>
<protein>
    <recommendedName>
        <fullName evidence="6">nicotinamidase</fullName>
        <ecNumber evidence="6">3.5.1.19</ecNumber>
    </recommendedName>
    <alternativeName>
        <fullName evidence="7">Nicotinamide deamidase</fullName>
    </alternativeName>
</protein>
<dbReference type="InterPro" id="IPR036380">
    <property type="entry name" value="Isochorismatase-like_sf"/>
</dbReference>
<reference evidence="8 9" key="1">
    <citation type="journal article" date="2019" name="Emerg. Microbes Infect.">
        <title>Comprehensive subspecies identification of 175 nontuberculous mycobacteria species based on 7547 genomic profiles.</title>
        <authorList>
            <person name="Matsumoto Y."/>
            <person name="Kinjo T."/>
            <person name="Motooka D."/>
            <person name="Nabeya D."/>
            <person name="Jung N."/>
            <person name="Uechi K."/>
            <person name="Horii T."/>
            <person name="Iida T."/>
            <person name="Fujita J."/>
            <person name="Nakamura S."/>
        </authorList>
    </citation>
    <scope>NUCLEOTIDE SEQUENCE [LARGE SCALE GENOMIC DNA]</scope>
    <source>
        <strain evidence="8 9">JCM 14742</strain>
    </source>
</reference>
<organism evidence="8 9">
    <name type="scientific">Mycobacterium parmense</name>
    <dbReference type="NCBI Taxonomy" id="185642"/>
    <lineage>
        <taxon>Bacteria</taxon>
        <taxon>Bacillati</taxon>
        <taxon>Actinomycetota</taxon>
        <taxon>Actinomycetes</taxon>
        <taxon>Mycobacteriales</taxon>
        <taxon>Mycobacteriaceae</taxon>
        <taxon>Mycobacterium</taxon>
        <taxon>Mycobacterium simiae complex</taxon>
    </lineage>
</organism>
<keyword evidence="2" id="KW-0662">Pyridine nucleotide biosynthesis</keyword>
<evidence type="ECO:0000313" key="9">
    <source>
        <dbReference type="Proteomes" id="UP000467105"/>
    </source>
</evidence>
<comment type="pathway">
    <text evidence="5">Cofactor biosynthesis; nicotinate biosynthesis; nicotinate from nicotinamide: step 1/1.</text>
</comment>
<name>A0A7I7YRK1_9MYCO</name>
<comment type="similarity">
    <text evidence="1">Belongs to the isochorismatase family.</text>
</comment>
<evidence type="ECO:0000256" key="1">
    <source>
        <dbReference type="ARBA" id="ARBA00006336"/>
    </source>
</evidence>
<dbReference type="GO" id="GO:0046872">
    <property type="term" value="F:metal ion binding"/>
    <property type="evidence" value="ECO:0007669"/>
    <property type="project" value="UniProtKB-KW"/>
</dbReference>
<dbReference type="Pfam" id="PF00857">
    <property type="entry name" value="Isochorismatase"/>
    <property type="match status" value="1"/>
</dbReference>
<evidence type="ECO:0000256" key="3">
    <source>
        <dbReference type="ARBA" id="ARBA00022723"/>
    </source>
</evidence>
<proteinExistence type="inferred from homology"/>
<dbReference type="SUPFAM" id="SSF52499">
    <property type="entry name" value="Isochorismatase-like hydrolases"/>
    <property type="match status" value="1"/>
</dbReference>
<evidence type="ECO:0000256" key="2">
    <source>
        <dbReference type="ARBA" id="ARBA00022642"/>
    </source>
</evidence>
<evidence type="ECO:0000313" key="8">
    <source>
        <dbReference type="EMBL" id="BBZ43802.1"/>
    </source>
</evidence>
<evidence type="ECO:0000256" key="5">
    <source>
        <dbReference type="ARBA" id="ARBA00037900"/>
    </source>
</evidence>
<dbReference type="OrthoDB" id="9791276at2"/>
<dbReference type="EMBL" id="AP022614">
    <property type="protein sequence ID" value="BBZ43802.1"/>
    <property type="molecule type" value="Genomic_DNA"/>
</dbReference>
<evidence type="ECO:0000256" key="7">
    <source>
        <dbReference type="ARBA" id="ARBA00043224"/>
    </source>
</evidence>
<evidence type="ECO:0000256" key="4">
    <source>
        <dbReference type="ARBA" id="ARBA00022801"/>
    </source>
</evidence>
<dbReference type="AlphaFoldDB" id="A0A7I7YRK1"/>
<sequence>MRALIIVDVQNDFCTGGSLPVIGGAALAPALNEYLSGAPRYQHIVATQDYHVDPGDHFSERPDYSSTWPPHCIAGTAGAEIRPDLDTRRIEAVFRKGARGAAYSGFEGVDAHGTPLAEWLRQRGVDEVDVVGIATEHCVRRTAEDAVAAGFSTRVLVDLTAGVGADSAAAALAEMQTAGVELVGTR</sequence>